<protein>
    <submittedName>
        <fullName evidence="2">Uncharacterized protein</fullName>
    </submittedName>
</protein>
<reference evidence="2 3" key="1">
    <citation type="submission" date="2016-08" db="EMBL/GenBank/DDBJ databases">
        <authorList>
            <person name="Seilhamer J.J."/>
        </authorList>
    </citation>
    <scope>NUCLEOTIDE SEQUENCE [LARGE SCALE GENOMIC DNA]</scope>
    <source>
        <strain evidence="2 3">BRTC-1</strain>
    </source>
</reference>
<gene>
    <name evidence="2" type="ORF">BFG52_09540</name>
</gene>
<name>A0A1B2M082_9GAMM</name>
<dbReference type="EMBL" id="CP016895">
    <property type="protein sequence ID" value="AOA58571.1"/>
    <property type="molecule type" value="Genomic_DNA"/>
</dbReference>
<keyword evidence="1" id="KW-0812">Transmembrane</keyword>
<dbReference type="RefSeq" id="WP_067555264.1">
    <property type="nucleotide sequence ID" value="NZ_CP016895.1"/>
</dbReference>
<organism evidence="2 3">
    <name type="scientific">Acinetobacter larvae</name>
    <dbReference type="NCBI Taxonomy" id="1789224"/>
    <lineage>
        <taxon>Bacteria</taxon>
        <taxon>Pseudomonadati</taxon>
        <taxon>Pseudomonadota</taxon>
        <taxon>Gammaproteobacteria</taxon>
        <taxon>Moraxellales</taxon>
        <taxon>Moraxellaceae</taxon>
        <taxon>Acinetobacter</taxon>
    </lineage>
</organism>
<sequence length="229" mass="26197">MFWVSRFYGQMLVFFTVVMCLVSLLFWVYLNLSASMSVSADHANIRLSDQLATHIQVNRPLAAHAAGTLDTAINFNQPLHIPLKGRYAADLTFATTTIMQVDIDYATTINVQSNMPLETSTDLVYQHKFLPRLSLSMNIPIRLAVPFHLKRRYHLPVRIQFNGPVDFAFDEQLNLAVQQVLHPKLQINDDLVMQQISHFNATMYNVRRDTSANLAMQLQLPLQQIQINQ</sequence>
<evidence type="ECO:0000313" key="2">
    <source>
        <dbReference type="EMBL" id="AOA58571.1"/>
    </source>
</evidence>
<evidence type="ECO:0000313" key="3">
    <source>
        <dbReference type="Proteomes" id="UP000093391"/>
    </source>
</evidence>
<accession>A0A1B2M082</accession>
<proteinExistence type="predicted"/>
<keyword evidence="3" id="KW-1185">Reference proteome</keyword>
<dbReference type="Proteomes" id="UP000093391">
    <property type="component" value="Chromosome"/>
</dbReference>
<keyword evidence="1" id="KW-1133">Transmembrane helix</keyword>
<feature type="transmembrane region" description="Helical" evidence="1">
    <location>
        <begin position="12"/>
        <end position="30"/>
    </location>
</feature>
<dbReference type="STRING" id="1789224.BFG52_09540"/>
<keyword evidence="1" id="KW-0472">Membrane</keyword>
<dbReference type="AlphaFoldDB" id="A0A1B2M082"/>
<evidence type="ECO:0000256" key="1">
    <source>
        <dbReference type="SAM" id="Phobius"/>
    </source>
</evidence>
<dbReference type="KEGG" id="ala:BFG52_09540"/>